<evidence type="ECO:0000313" key="3">
    <source>
        <dbReference type="Proteomes" id="UP001603857"/>
    </source>
</evidence>
<comment type="caution">
    <text evidence="2">The sequence shown here is derived from an EMBL/GenBank/DDBJ whole genome shotgun (WGS) entry which is preliminary data.</text>
</comment>
<protein>
    <submittedName>
        <fullName evidence="2">Uncharacterized protein</fullName>
    </submittedName>
</protein>
<reference evidence="2 3" key="1">
    <citation type="submission" date="2024-08" db="EMBL/GenBank/DDBJ databases">
        <title>Insights into the chromosomal genome structure of Flemingia macrophylla.</title>
        <authorList>
            <person name="Ding Y."/>
            <person name="Zhao Y."/>
            <person name="Bi W."/>
            <person name="Wu M."/>
            <person name="Zhao G."/>
            <person name="Gong Y."/>
            <person name="Li W."/>
            <person name="Zhang P."/>
        </authorList>
    </citation>
    <scope>NUCLEOTIDE SEQUENCE [LARGE SCALE GENOMIC DNA]</scope>
    <source>
        <strain evidence="2">DYQJB</strain>
        <tissue evidence="2">Leaf</tissue>
    </source>
</reference>
<feature type="compositionally biased region" description="Basic and acidic residues" evidence="1">
    <location>
        <begin position="1"/>
        <end position="12"/>
    </location>
</feature>
<proteinExistence type="predicted"/>
<dbReference type="EMBL" id="JBGMDY010000006">
    <property type="protein sequence ID" value="KAL2330783.1"/>
    <property type="molecule type" value="Genomic_DNA"/>
</dbReference>
<name>A0ABD1M5E6_9FABA</name>
<evidence type="ECO:0000313" key="2">
    <source>
        <dbReference type="EMBL" id="KAL2330783.1"/>
    </source>
</evidence>
<organism evidence="2 3">
    <name type="scientific">Flemingia macrophylla</name>
    <dbReference type="NCBI Taxonomy" id="520843"/>
    <lineage>
        <taxon>Eukaryota</taxon>
        <taxon>Viridiplantae</taxon>
        <taxon>Streptophyta</taxon>
        <taxon>Embryophyta</taxon>
        <taxon>Tracheophyta</taxon>
        <taxon>Spermatophyta</taxon>
        <taxon>Magnoliopsida</taxon>
        <taxon>eudicotyledons</taxon>
        <taxon>Gunneridae</taxon>
        <taxon>Pentapetalae</taxon>
        <taxon>rosids</taxon>
        <taxon>fabids</taxon>
        <taxon>Fabales</taxon>
        <taxon>Fabaceae</taxon>
        <taxon>Papilionoideae</taxon>
        <taxon>50 kb inversion clade</taxon>
        <taxon>NPAAA clade</taxon>
        <taxon>indigoferoid/millettioid clade</taxon>
        <taxon>Phaseoleae</taxon>
        <taxon>Flemingia</taxon>
    </lineage>
</organism>
<gene>
    <name evidence="2" type="ORF">Fmac_018364</name>
</gene>
<dbReference type="Proteomes" id="UP001603857">
    <property type="component" value="Unassembled WGS sequence"/>
</dbReference>
<dbReference type="AlphaFoldDB" id="A0ABD1M5E6"/>
<sequence>MVDEASLDRDVISTEMTGSGSDYPTSSRSILSKPTREVVGRLLGDTILEEDMGDKKKKKPAKMKFLSNMSKVTIMALRVPNVEDRGTSSDRIQCVSYDNTVYIQQTTTYARRQCIRCMLITLLSSCYIITYHEQHGLLHALLHDQLFNLGKGEWRTLLLGWNCMSDREMESHMYYHCVELNMIHGCVKDDRNESLERVEILKKGRKGWEKGVWLTQAEVSIYNTKIEGCYGRNSKFVLRYGHSEITTVVAMYKISLQPVAASTQPVARKWTSLQS</sequence>
<evidence type="ECO:0000256" key="1">
    <source>
        <dbReference type="SAM" id="MobiDB-lite"/>
    </source>
</evidence>
<keyword evidence="3" id="KW-1185">Reference proteome</keyword>
<feature type="compositionally biased region" description="Polar residues" evidence="1">
    <location>
        <begin position="14"/>
        <end position="30"/>
    </location>
</feature>
<feature type="region of interest" description="Disordered" evidence="1">
    <location>
        <begin position="1"/>
        <end position="30"/>
    </location>
</feature>
<accession>A0ABD1M5E6</accession>